<dbReference type="InterPro" id="IPR039425">
    <property type="entry name" value="RNA_pol_sigma-70-like"/>
</dbReference>
<dbReference type="InterPro" id="IPR013325">
    <property type="entry name" value="RNA_pol_sigma_r2"/>
</dbReference>
<dbReference type="Pfam" id="PF04542">
    <property type="entry name" value="Sigma70_r2"/>
    <property type="match status" value="1"/>
</dbReference>
<evidence type="ECO:0000256" key="1">
    <source>
        <dbReference type="ARBA" id="ARBA00010641"/>
    </source>
</evidence>
<keyword evidence="2" id="KW-0805">Transcription regulation</keyword>
<dbReference type="InterPro" id="IPR013249">
    <property type="entry name" value="RNA_pol_sigma70_r4_t2"/>
</dbReference>
<comment type="similarity">
    <text evidence="1">Belongs to the sigma-70 factor family. ECF subfamily.</text>
</comment>
<organism evidence="7 8">
    <name type="scientific">Flavivirga spongiicola</name>
    <dbReference type="NCBI Taxonomy" id="421621"/>
    <lineage>
        <taxon>Bacteria</taxon>
        <taxon>Pseudomonadati</taxon>
        <taxon>Bacteroidota</taxon>
        <taxon>Flavobacteriia</taxon>
        <taxon>Flavobacteriales</taxon>
        <taxon>Flavobacteriaceae</taxon>
        <taxon>Flavivirga</taxon>
    </lineage>
</organism>
<evidence type="ECO:0000259" key="6">
    <source>
        <dbReference type="Pfam" id="PF08281"/>
    </source>
</evidence>
<accession>A0ABU7XPZ9</accession>
<keyword evidence="4" id="KW-0804">Transcription</keyword>
<dbReference type="InterPro" id="IPR036388">
    <property type="entry name" value="WH-like_DNA-bd_sf"/>
</dbReference>
<feature type="domain" description="RNA polymerase sigma-70 region 2" evidence="5">
    <location>
        <begin position="29"/>
        <end position="92"/>
    </location>
</feature>
<dbReference type="NCBIfam" id="TIGR02937">
    <property type="entry name" value="sigma70-ECF"/>
    <property type="match status" value="1"/>
</dbReference>
<dbReference type="SUPFAM" id="SSF88946">
    <property type="entry name" value="Sigma2 domain of RNA polymerase sigma factors"/>
    <property type="match status" value="1"/>
</dbReference>
<comment type="caution">
    <text evidence="7">The sequence shown here is derived from an EMBL/GenBank/DDBJ whole genome shotgun (WGS) entry which is preliminary data.</text>
</comment>
<dbReference type="PANTHER" id="PTHR43133">
    <property type="entry name" value="RNA POLYMERASE ECF-TYPE SIGMA FACTO"/>
    <property type="match status" value="1"/>
</dbReference>
<name>A0ABU7XPZ9_9FLAO</name>
<feature type="domain" description="RNA polymerase sigma factor 70 region 4 type 2" evidence="6">
    <location>
        <begin position="122"/>
        <end position="171"/>
    </location>
</feature>
<dbReference type="InterPro" id="IPR013324">
    <property type="entry name" value="RNA_pol_sigma_r3/r4-like"/>
</dbReference>
<dbReference type="InterPro" id="IPR007627">
    <property type="entry name" value="RNA_pol_sigma70_r2"/>
</dbReference>
<dbReference type="Gene3D" id="1.10.10.10">
    <property type="entry name" value="Winged helix-like DNA-binding domain superfamily/Winged helix DNA-binding domain"/>
    <property type="match status" value="1"/>
</dbReference>
<evidence type="ECO:0000259" key="5">
    <source>
        <dbReference type="Pfam" id="PF04542"/>
    </source>
</evidence>
<gene>
    <name evidence="7" type="ORF">N1F79_06650</name>
</gene>
<dbReference type="Proteomes" id="UP001337305">
    <property type="component" value="Unassembled WGS sequence"/>
</dbReference>
<dbReference type="InterPro" id="IPR014284">
    <property type="entry name" value="RNA_pol_sigma-70_dom"/>
</dbReference>
<reference evidence="7 8" key="1">
    <citation type="submission" date="2022-09" db="EMBL/GenBank/DDBJ databases">
        <title>Genome sequencing of Flavivirga sp. MEBiC05379.</title>
        <authorList>
            <person name="Oh H.-M."/>
            <person name="Kwon K.K."/>
            <person name="Park M.J."/>
            <person name="Yang S.-H."/>
        </authorList>
    </citation>
    <scope>NUCLEOTIDE SEQUENCE [LARGE SCALE GENOMIC DNA]</scope>
    <source>
        <strain evidence="7 8">MEBiC05379</strain>
    </source>
</reference>
<evidence type="ECO:0000256" key="4">
    <source>
        <dbReference type="ARBA" id="ARBA00023163"/>
    </source>
</evidence>
<keyword evidence="3" id="KW-0731">Sigma factor</keyword>
<evidence type="ECO:0000313" key="7">
    <source>
        <dbReference type="EMBL" id="MEF3832802.1"/>
    </source>
</evidence>
<dbReference type="EMBL" id="JAODOP010000004">
    <property type="protein sequence ID" value="MEF3832802.1"/>
    <property type="molecule type" value="Genomic_DNA"/>
</dbReference>
<protein>
    <submittedName>
        <fullName evidence="7">Sigma-70 family RNA polymerase sigma factor</fullName>
    </submittedName>
</protein>
<proteinExistence type="inferred from homology"/>
<keyword evidence="8" id="KW-1185">Reference proteome</keyword>
<sequence>MNDRKKISNLVNAVKKGDQIAFKTIHDLHYTKLAAYINGFTKNDYETEDILQETFIKLWNSREKLDAVNSINAYLYKTAYYTYVDKYRKDKREQSVLDSWKYKRLMATLDDDDEINTNRIEKLKLEIEKLPTKCKKVFLLCKYENLSYAQIAERLEISPKTVQAQMCRAYKLIRERLKDQGVLNLFLYFKRLKVQKVFAKSS</sequence>
<dbReference type="SUPFAM" id="SSF88659">
    <property type="entry name" value="Sigma3 and sigma4 domains of RNA polymerase sigma factors"/>
    <property type="match status" value="1"/>
</dbReference>
<dbReference type="Gene3D" id="1.10.1740.10">
    <property type="match status" value="1"/>
</dbReference>
<evidence type="ECO:0000313" key="8">
    <source>
        <dbReference type="Proteomes" id="UP001337305"/>
    </source>
</evidence>
<evidence type="ECO:0000256" key="2">
    <source>
        <dbReference type="ARBA" id="ARBA00023015"/>
    </source>
</evidence>
<evidence type="ECO:0000256" key="3">
    <source>
        <dbReference type="ARBA" id="ARBA00023082"/>
    </source>
</evidence>
<dbReference type="PANTHER" id="PTHR43133:SF46">
    <property type="entry name" value="RNA POLYMERASE SIGMA-70 FACTOR ECF SUBFAMILY"/>
    <property type="match status" value="1"/>
</dbReference>
<dbReference type="RefSeq" id="WP_303305170.1">
    <property type="nucleotide sequence ID" value="NZ_JAODOP010000004.1"/>
</dbReference>
<dbReference type="Pfam" id="PF08281">
    <property type="entry name" value="Sigma70_r4_2"/>
    <property type="match status" value="1"/>
</dbReference>